<protein>
    <recommendedName>
        <fullName evidence="4">non-specific protein-tyrosine kinase</fullName>
        <ecNumber evidence="4">2.7.10.2</ecNumber>
    </recommendedName>
</protein>
<dbReference type="GO" id="GO:0005524">
    <property type="term" value="F:ATP binding"/>
    <property type="evidence" value="ECO:0007669"/>
    <property type="project" value="UniProtKB-KW"/>
</dbReference>
<keyword evidence="9" id="KW-0547">Nucleotide-binding</keyword>
<evidence type="ECO:0000256" key="10">
    <source>
        <dbReference type="ARBA" id="ARBA00022777"/>
    </source>
</evidence>
<dbReference type="InterPro" id="IPR050445">
    <property type="entry name" value="Bact_polysacc_biosynth/exp"/>
</dbReference>
<evidence type="ECO:0000256" key="14">
    <source>
        <dbReference type="ARBA" id="ARBA00023137"/>
    </source>
</evidence>
<dbReference type="InterPro" id="IPR003856">
    <property type="entry name" value="LPS_length_determ_N"/>
</dbReference>
<feature type="coiled-coil region" evidence="16">
    <location>
        <begin position="238"/>
        <end position="301"/>
    </location>
</feature>
<keyword evidence="16" id="KW-0175">Coiled coil</keyword>
<dbReference type="EMBL" id="JAAGAB010000003">
    <property type="protein sequence ID" value="NDV02092.1"/>
    <property type="molecule type" value="Genomic_DNA"/>
</dbReference>
<feature type="domain" description="Tyrosine-protein kinase G-rich" evidence="20">
    <location>
        <begin position="379"/>
        <end position="454"/>
    </location>
</feature>
<evidence type="ECO:0000256" key="7">
    <source>
        <dbReference type="ARBA" id="ARBA00022679"/>
    </source>
</evidence>
<dbReference type="GO" id="GO:0005886">
    <property type="term" value="C:plasma membrane"/>
    <property type="evidence" value="ECO:0007669"/>
    <property type="project" value="UniProtKB-SubCell"/>
</dbReference>
<dbReference type="InterPro" id="IPR025669">
    <property type="entry name" value="AAA_dom"/>
</dbReference>
<keyword evidence="6" id="KW-0997">Cell inner membrane</keyword>
<evidence type="ECO:0000313" key="21">
    <source>
        <dbReference type="EMBL" id="NDV02092.1"/>
    </source>
</evidence>
<proteinExistence type="inferred from homology"/>
<dbReference type="AlphaFoldDB" id="A0A6B2K2T2"/>
<dbReference type="Pfam" id="PF13807">
    <property type="entry name" value="GNVR"/>
    <property type="match status" value="1"/>
</dbReference>
<dbReference type="Pfam" id="PF02706">
    <property type="entry name" value="Wzz"/>
    <property type="match status" value="1"/>
</dbReference>
<keyword evidence="14" id="KW-0829">Tyrosine-protein kinase</keyword>
<keyword evidence="12 17" id="KW-1133">Transmembrane helix</keyword>
<comment type="subcellular location">
    <subcellularLocation>
        <location evidence="1">Cell inner membrane</location>
        <topology evidence="1">Multi-pass membrane protein</topology>
    </subcellularLocation>
</comment>
<evidence type="ECO:0000256" key="17">
    <source>
        <dbReference type="SAM" id="Phobius"/>
    </source>
</evidence>
<dbReference type="Gene3D" id="3.40.50.300">
    <property type="entry name" value="P-loop containing nucleotide triphosphate hydrolases"/>
    <property type="match status" value="1"/>
</dbReference>
<evidence type="ECO:0000256" key="16">
    <source>
        <dbReference type="SAM" id="Coils"/>
    </source>
</evidence>
<dbReference type="PANTHER" id="PTHR32309">
    <property type="entry name" value="TYROSINE-PROTEIN KINASE"/>
    <property type="match status" value="1"/>
</dbReference>
<feature type="transmembrane region" description="Helical" evidence="17">
    <location>
        <begin position="433"/>
        <end position="453"/>
    </location>
</feature>
<evidence type="ECO:0000256" key="3">
    <source>
        <dbReference type="ARBA" id="ARBA00008883"/>
    </source>
</evidence>
<evidence type="ECO:0000256" key="13">
    <source>
        <dbReference type="ARBA" id="ARBA00023136"/>
    </source>
</evidence>
<evidence type="ECO:0000256" key="8">
    <source>
        <dbReference type="ARBA" id="ARBA00022692"/>
    </source>
</evidence>
<accession>A0A6B2K2T2</accession>
<comment type="catalytic activity">
    <reaction evidence="15">
        <text>L-tyrosyl-[protein] + ATP = O-phospho-L-tyrosyl-[protein] + ADP + H(+)</text>
        <dbReference type="Rhea" id="RHEA:10596"/>
        <dbReference type="Rhea" id="RHEA-COMP:10136"/>
        <dbReference type="Rhea" id="RHEA-COMP:20101"/>
        <dbReference type="ChEBI" id="CHEBI:15378"/>
        <dbReference type="ChEBI" id="CHEBI:30616"/>
        <dbReference type="ChEBI" id="CHEBI:46858"/>
        <dbReference type="ChEBI" id="CHEBI:61978"/>
        <dbReference type="ChEBI" id="CHEBI:456216"/>
        <dbReference type="EC" id="2.7.10.2"/>
    </reaction>
</comment>
<evidence type="ECO:0000259" key="20">
    <source>
        <dbReference type="Pfam" id="PF13807"/>
    </source>
</evidence>
<keyword evidence="5" id="KW-1003">Cell membrane</keyword>
<evidence type="ECO:0000256" key="5">
    <source>
        <dbReference type="ARBA" id="ARBA00022475"/>
    </source>
</evidence>
<feature type="domain" description="Polysaccharide chain length determinant N-terminal" evidence="18">
    <location>
        <begin position="19"/>
        <end position="110"/>
    </location>
</feature>
<dbReference type="EC" id="2.7.10.2" evidence="4"/>
<organism evidence="21 22">
    <name type="scientific">Pseudoroseicyclus tamaricis</name>
    <dbReference type="NCBI Taxonomy" id="2705421"/>
    <lineage>
        <taxon>Bacteria</taxon>
        <taxon>Pseudomonadati</taxon>
        <taxon>Pseudomonadota</taxon>
        <taxon>Alphaproteobacteria</taxon>
        <taxon>Rhodobacterales</taxon>
        <taxon>Paracoccaceae</taxon>
        <taxon>Pseudoroseicyclus</taxon>
    </lineage>
</organism>
<name>A0A6B2K2T2_9RHOB</name>
<evidence type="ECO:0000256" key="11">
    <source>
        <dbReference type="ARBA" id="ARBA00022840"/>
    </source>
</evidence>
<dbReference type="Pfam" id="PF13614">
    <property type="entry name" value="AAA_31"/>
    <property type="match status" value="1"/>
</dbReference>
<feature type="transmembrane region" description="Helical" evidence="17">
    <location>
        <begin position="33"/>
        <end position="58"/>
    </location>
</feature>
<reference evidence="21 22" key="1">
    <citation type="submission" date="2020-02" db="EMBL/GenBank/DDBJ databases">
        <title>Pseudoroseicyclus tamarix, sp. nov., isolated from offshore sediment of a Tamarix chinensis forest.</title>
        <authorList>
            <person name="Gai Y."/>
        </authorList>
    </citation>
    <scope>NUCLEOTIDE SEQUENCE [LARGE SCALE GENOMIC DNA]</scope>
    <source>
        <strain evidence="21 22">CLL3-39</strain>
    </source>
</reference>
<dbReference type="GO" id="GO:0004715">
    <property type="term" value="F:non-membrane spanning protein tyrosine kinase activity"/>
    <property type="evidence" value="ECO:0007669"/>
    <property type="project" value="UniProtKB-EC"/>
</dbReference>
<keyword evidence="13 17" id="KW-0472">Membrane</keyword>
<evidence type="ECO:0000259" key="18">
    <source>
        <dbReference type="Pfam" id="PF02706"/>
    </source>
</evidence>
<feature type="coiled-coil region" evidence="16">
    <location>
        <begin position="334"/>
        <end position="368"/>
    </location>
</feature>
<keyword evidence="7 21" id="KW-0808">Transferase</keyword>
<dbReference type="InterPro" id="IPR005702">
    <property type="entry name" value="Wzc-like_C"/>
</dbReference>
<evidence type="ECO:0000256" key="1">
    <source>
        <dbReference type="ARBA" id="ARBA00004429"/>
    </source>
</evidence>
<gene>
    <name evidence="21" type="ORF">GZA08_14065</name>
</gene>
<dbReference type="Proteomes" id="UP000474757">
    <property type="component" value="Unassembled WGS sequence"/>
</dbReference>
<evidence type="ECO:0000259" key="19">
    <source>
        <dbReference type="Pfam" id="PF13614"/>
    </source>
</evidence>
<dbReference type="CDD" id="cd05387">
    <property type="entry name" value="BY-kinase"/>
    <property type="match status" value="1"/>
</dbReference>
<feature type="domain" description="AAA" evidence="19">
    <location>
        <begin position="523"/>
        <end position="685"/>
    </location>
</feature>
<comment type="similarity">
    <text evidence="2">Belongs to the CpsD/CapB family.</text>
</comment>
<keyword evidence="8 17" id="KW-0812">Transmembrane</keyword>
<evidence type="ECO:0000256" key="9">
    <source>
        <dbReference type="ARBA" id="ARBA00022741"/>
    </source>
</evidence>
<dbReference type="RefSeq" id="WP_163895383.1">
    <property type="nucleotide sequence ID" value="NZ_JAAFYS010000003.1"/>
</dbReference>
<evidence type="ECO:0000256" key="12">
    <source>
        <dbReference type="ARBA" id="ARBA00022989"/>
    </source>
</evidence>
<sequence length="724" mass="79808">MSAVAPQAPDTSVQDDDVIDIGALLQTIWRGKYIILACMLIAAIIGIWRAYVVAVPLYTARSVVIMEPDQSNVIDLEAVVGGFGGTDGELTSEMEVIRARSLMARVVEELDLTSDPEFNTFIEVTPEPSLATGINEGIEDAKAFVKTLLGMAPVDPAAAAAARTPAREQDVTINNLLEAMSVSNTPNGSYVFTITVTTTSAEKSALIADTIVDQYIENQLQVKFDATEQATTWLTERVTELEDQLQVAEARVSEFTTENEVVSPESVMALERQLQEMRTRVADAAEQVETVEARIARLEAAETLEEQAAAADDAQLVTLATRAATDPRAAEAAQERFEQVLSREQINLQRLRTQYNSFEQAEAQLEADYVSQTQALTQLQQLTREAEANRLLYEYFLTRLKETAAQEGIQQADSRILSNAVIPTNPSAPNKQLIVAVAVLLGLMIGTAIVLIMEMRSNTFRTAADLERLTGRTVLGQLPIFPTRKRRGILSYLHDKPNSQAAEAIRNLRTSIMFSNIDNPPRLIMVTSSLQGEGKTTSSIALAQNLGGMDKKVLLIEGDIRRRTFGQYFEEILQKSDKGLVSVLTGSVQLEDAVVHSEVLGADILAGEKTHSNAADVFSSERFREFCRHIRQAYDYIIIDTPPVLIVPDARIIANNADAVVFAVRWDRTSRNQVQDGLRMFETVGQQVTGTVLTQINPRGMRRYGYGEKYGYGYGGYGNKYYTN</sequence>
<dbReference type="InterPro" id="IPR032807">
    <property type="entry name" value="GNVR"/>
</dbReference>
<keyword evidence="11" id="KW-0067">ATP-binding</keyword>
<keyword evidence="10 21" id="KW-0418">Kinase</keyword>
<comment type="similarity">
    <text evidence="3">Belongs to the etk/wzc family.</text>
</comment>
<comment type="caution">
    <text evidence="21">The sequence shown here is derived from an EMBL/GenBank/DDBJ whole genome shotgun (WGS) entry which is preliminary data.</text>
</comment>
<dbReference type="PANTHER" id="PTHR32309:SF13">
    <property type="entry name" value="FERRIC ENTEROBACTIN TRANSPORT PROTEIN FEPE"/>
    <property type="match status" value="1"/>
</dbReference>
<evidence type="ECO:0000256" key="4">
    <source>
        <dbReference type="ARBA" id="ARBA00011903"/>
    </source>
</evidence>
<dbReference type="NCBIfam" id="TIGR01007">
    <property type="entry name" value="eps_fam"/>
    <property type="match status" value="1"/>
</dbReference>
<evidence type="ECO:0000256" key="6">
    <source>
        <dbReference type="ARBA" id="ARBA00022519"/>
    </source>
</evidence>
<dbReference type="SUPFAM" id="SSF52540">
    <property type="entry name" value="P-loop containing nucleoside triphosphate hydrolases"/>
    <property type="match status" value="1"/>
</dbReference>
<keyword evidence="22" id="KW-1185">Reference proteome</keyword>
<dbReference type="InterPro" id="IPR027417">
    <property type="entry name" value="P-loop_NTPase"/>
</dbReference>
<evidence type="ECO:0000256" key="15">
    <source>
        <dbReference type="ARBA" id="ARBA00051245"/>
    </source>
</evidence>
<evidence type="ECO:0000313" key="22">
    <source>
        <dbReference type="Proteomes" id="UP000474757"/>
    </source>
</evidence>
<evidence type="ECO:0000256" key="2">
    <source>
        <dbReference type="ARBA" id="ARBA00007316"/>
    </source>
</evidence>